<accession>G4CGH1</accession>
<protein>
    <submittedName>
        <fullName evidence="1">Uncharacterized protein</fullName>
    </submittedName>
</protein>
<dbReference type="Proteomes" id="UP000003019">
    <property type="component" value="Unassembled WGS sequence"/>
</dbReference>
<organism evidence="1 2">
    <name type="scientific">Neisseria shayeganii 871</name>
    <dbReference type="NCBI Taxonomy" id="1032488"/>
    <lineage>
        <taxon>Bacteria</taxon>
        <taxon>Pseudomonadati</taxon>
        <taxon>Pseudomonadota</taxon>
        <taxon>Betaproteobacteria</taxon>
        <taxon>Neisseriales</taxon>
        <taxon>Neisseriaceae</taxon>
        <taxon>Neisseria</taxon>
    </lineage>
</organism>
<evidence type="ECO:0000313" key="1">
    <source>
        <dbReference type="EMBL" id="EGY53083.1"/>
    </source>
</evidence>
<evidence type="ECO:0000313" key="2">
    <source>
        <dbReference type="Proteomes" id="UP000003019"/>
    </source>
</evidence>
<name>G4CGH1_9NEIS</name>
<comment type="caution">
    <text evidence="1">The sequence shown here is derived from an EMBL/GenBank/DDBJ whole genome shotgun (WGS) entry which is preliminary data.</text>
</comment>
<reference evidence="1 2" key="1">
    <citation type="submission" date="2011-05" db="EMBL/GenBank/DDBJ databases">
        <authorList>
            <person name="Muzny D."/>
            <person name="Qin X."/>
            <person name="Deng J."/>
            <person name="Jiang H."/>
            <person name="Liu Y."/>
            <person name="Qu J."/>
            <person name="Song X.-Z."/>
            <person name="Zhang L."/>
            <person name="Thornton R."/>
            <person name="Coyle M."/>
            <person name="Francisco L."/>
            <person name="Jackson L."/>
            <person name="Javaid M."/>
            <person name="Korchina V."/>
            <person name="Kovar C."/>
            <person name="Mata R."/>
            <person name="Mathew T."/>
            <person name="Ngo R."/>
            <person name="Nguyen L."/>
            <person name="Nguyen N."/>
            <person name="Okwuonu G."/>
            <person name="Ongeri F."/>
            <person name="Pham C."/>
            <person name="Simmons D."/>
            <person name="Wilczek-Boney K."/>
            <person name="Hale W."/>
            <person name="Jakkamsetti A."/>
            <person name="Pham P."/>
            <person name="Ruth R."/>
            <person name="San Lucas F."/>
            <person name="Warren J."/>
            <person name="Zhang J."/>
            <person name="Zhao Z."/>
            <person name="Zhou C."/>
            <person name="Zhu D."/>
            <person name="Lee S."/>
            <person name="Bess C."/>
            <person name="Blankenburg K."/>
            <person name="Forbes L."/>
            <person name="Fu Q."/>
            <person name="Gubbala S."/>
            <person name="Hirani K."/>
            <person name="Jayaseelan J.C."/>
            <person name="Lara F."/>
            <person name="Munidasa M."/>
            <person name="Palculict T."/>
            <person name="Patil S."/>
            <person name="Pu L.-L."/>
            <person name="Saada N."/>
            <person name="Tang L."/>
            <person name="Weissenberger G."/>
            <person name="Zhu Y."/>
            <person name="Hemphill L."/>
            <person name="Shang Y."/>
            <person name="Youmans B."/>
            <person name="Ayvaz T."/>
            <person name="Ross M."/>
            <person name="Santibanez J."/>
            <person name="Aqrawi P."/>
            <person name="Gross S."/>
            <person name="Joshi V."/>
            <person name="Fowler G."/>
            <person name="Nazareth L."/>
            <person name="Reid J."/>
            <person name="Worley K."/>
            <person name="Petrosino J."/>
            <person name="Highlander S."/>
            <person name="Gibbs R."/>
        </authorList>
    </citation>
    <scope>NUCLEOTIDE SEQUENCE [LARGE SCALE GENOMIC DNA]</scope>
    <source>
        <strain evidence="1 2">871</strain>
    </source>
</reference>
<dbReference type="AlphaFoldDB" id="G4CGH1"/>
<gene>
    <name evidence="1" type="ORF">HMPREF9371_0710</name>
</gene>
<dbReference type="HOGENOM" id="CLU_2992038_0_0_4"/>
<sequence length="57" mass="6308">MHATGKSEKPGQFTAMPILLPARAHDFGGQPTWQTWPERPVPILAIIRFLATQPQAT</sequence>
<proteinExistence type="predicted"/>
<dbReference type="EMBL" id="AGAY01000023">
    <property type="protein sequence ID" value="EGY53083.1"/>
    <property type="molecule type" value="Genomic_DNA"/>
</dbReference>
<keyword evidence="2" id="KW-1185">Reference proteome</keyword>